<organism evidence="2 3">
    <name type="scientific">Rhodanobacter caeni</name>
    <dbReference type="NCBI Taxonomy" id="657654"/>
    <lineage>
        <taxon>Bacteria</taxon>
        <taxon>Pseudomonadati</taxon>
        <taxon>Pseudomonadota</taxon>
        <taxon>Gammaproteobacteria</taxon>
        <taxon>Lysobacterales</taxon>
        <taxon>Rhodanobacteraceae</taxon>
        <taxon>Rhodanobacter</taxon>
    </lineage>
</organism>
<dbReference type="PROSITE" id="PS51257">
    <property type="entry name" value="PROKAR_LIPOPROTEIN"/>
    <property type="match status" value="1"/>
</dbReference>
<sequence>MRRIVLVLAVLALAACASNPGVIKTGPNSYMVSRQGKTGLTGIAGLRAKAMGDANTYCAKEGKQAQMTDTSQSSGVPIFGNFPRADISFKCVTE</sequence>
<feature type="signal peptide" evidence="1">
    <location>
        <begin position="1"/>
        <end position="17"/>
    </location>
</feature>
<evidence type="ECO:0000313" key="3">
    <source>
        <dbReference type="Proteomes" id="UP001500657"/>
    </source>
</evidence>
<evidence type="ECO:0008006" key="4">
    <source>
        <dbReference type="Google" id="ProtNLM"/>
    </source>
</evidence>
<name>A0ABP3EGS9_9GAMM</name>
<keyword evidence="3" id="KW-1185">Reference proteome</keyword>
<feature type="chain" id="PRO_5047004202" description="Lipoprotein" evidence="1">
    <location>
        <begin position="18"/>
        <end position="94"/>
    </location>
</feature>
<gene>
    <name evidence="2" type="ORF">GCM10009126_27640</name>
</gene>
<comment type="caution">
    <text evidence="2">The sequence shown here is derived from an EMBL/GenBank/DDBJ whole genome shotgun (WGS) entry which is preliminary data.</text>
</comment>
<evidence type="ECO:0000256" key="1">
    <source>
        <dbReference type="SAM" id="SignalP"/>
    </source>
</evidence>
<dbReference type="EMBL" id="BAAAFO010000004">
    <property type="protein sequence ID" value="GAA0260663.1"/>
    <property type="molecule type" value="Genomic_DNA"/>
</dbReference>
<dbReference type="Proteomes" id="UP001500657">
    <property type="component" value="Unassembled WGS sequence"/>
</dbReference>
<reference evidence="3" key="1">
    <citation type="journal article" date="2019" name="Int. J. Syst. Evol. Microbiol.">
        <title>The Global Catalogue of Microorganisms (GCM) 10K type strain sequencing project: providing services to taxonomists for standard genome sequencing and annotation.</title>
        <authorList>
            <consortium name="The Broad Institute Genomics Platform"/>
            <consortium name="The Broad Institute Genome Sequencing Center for Infectious Disease"/>
            <person name="Wu L."/>
            <person name="Ma J."/>
        </authorList>
    </citation>
    <scope>NUCLEOTIDE SEQUENCE [LARGE SCALE GENOMIC DNA]</scope>
    <source>
        <strain evidence="3">JCM 16242</strain>
    </source>
</reference>
<proteinExistence type="predicted"/>
<keyword evidence="1" id="KW-0732">Signal</keyword>
<evidence type="ECO:0000313" key="2">
    <source>
        <dbReference type="EMBL" id="GAA0260663.1"/>
    </source>
</evidence>
<accession>A0ABP3EGS9</accession>
<protein>
    <recommendedName>
        <fullName evidence="4">Lipoprotein</fullName>
    </recommendedName>
</protein>